<evidence type="ECO:0000256" key="12">
    <source>
        <dbReference type="ARBA" id="ARBA00023157"/>
    </source>
</evidence>
<dbReference type="Pfam" id="PF00089">
    <property type="entry name" value="Trypsin"/>
    <property type="match status" value="1"/>
</dbReference>
<evidence type="ECO:0000256" key="2">
    <source>
        <dbReference type="ARBA" id="ARBA00004555"/>
    </source>
</evidence>
<evidence type="ECO:0000256" key="20">
    <source>
        <dbReference type="ARBA" id="ARBA00041306"/>
    </source>
</evidence>
<comment type="function">
    <text evidence="16">Protein C is a vitamin K-dependent serine protease that regulates blood coagulation by inactivating factors Va and VIIIa in the presence of calcium ions and phospholipids. Exerts a protective effect on the endothelial cell barrier function.</text>
</comment>
<comment type="subcellular location">
    <subcellularLocation>
        <location evidence="1">Endoplasmic reticulum</location>
    </subcellularLocation>
    <subcellularLocation>
        <location evidence="2">Golgi apparatus</location>
    </subcellularLocation>
    <subcellularLocation>
        <location evidence="3">Secreted</location>
    </subcellularLocation>
</comment>
<evidence type="ECO:0000256" key="14">
    <source>
        <dbReference type="ARBA" id="ARBA00036045"/>
    </source>
</evidence>
<dbReference type="GO" id="GO:0005783">
    <property type="term" value="C:endoplasmic reticulum"/>
    <property type="evidence" value="ECO:0007669"/>
    <property type="project" value="UniProtKB-SubCell"/>
</dbReference>
<keyword evidence="10" id="KW-0333">Golgi apparatus</keyword>
<evidence type="ECO:0000256" key="1">
    <source>
        <dbReference type="ARBA" id="ARBA00004240"/>
    </source>
</evidence>
<evidence type="ECO:0000256" key="10">
    <source>
        <dbReference type="ARBA" id="ARBA00023034"/>
    </source>
</evidence>
<dbReference type="PANTHER" id="PTHR24264">
    <property type="entry name" value="TRYPSIN-RELATED"/>
    <property type="match status" value="1"/>
</dbReference>
<evidence type="ECO:0000256" key="22">
    <source>
        <dbReference type="ARBA" id="ARBA00042906"/>
    </source>
</evidence>
<evidence type="ECO:0000256" key="8">
    <source>
        <dbReference type="ARBA" id="ARBA00022824"/>
    </source>
</evidence>
<dbReference type="AlphaFoldDB" id="A0AA88MWV0"/>
<dbReference type="InterPro" id="IPR001314">
    <property type="entry name" value="Peptidase_S1A"/>
</dbReference>
<comment type="catalytic activity">
    <reaction evidence="15">
        <text>Preferential cleavage: Arg-|-Xaa, Lys-|-Xaa.</text>
        <dbReference type="EC" id="3.4.21.4"/>
    </reaction>
</comment>
<keyword evidence="25" id="KW-1185">Reference proteome</keyword>
<feature type="domain" description="Peptidase S1" evidence="23">
    <location>
        <begin position="20"/>
        <end position="263"/>
    </location>
</feature>
<evidence type="ECO:0000256" key="6">
    <source>
        <dbReference type="ARBA" id="ARBA00022696"/>
    </source>
</evidence>
<evidence type="ECO:0000256" key="9">
    <source>
        <dbReference type="ARBA" id="ARBA00022825"/>
    </source>
</evidence>
<proteinExistence type="predicted"/>
<dbReference type="InterPro" id="IPR009003">
    <property type="entry name" value="Peptidase_S1_PA"/>
</dbReference>
<gene>
    <name evidence="24" type="ORF">Q5P01_011404</name>
</gene>
<evidence type="ECO:0000259" key="23">
    <source>
        <dbReference type="PROSITE" id="PS50240"/>
    </source>
</evidence>
<keyword evidence="12" id="KW-1015">Disulfide bond</keyword>
<comment type="catalytic activity">
    <reaction evidence="14">
        <text>Degradation of blood coagulation factors Va and VIIIa.</text>
        <dbReference type="EC" id="3.4.21.69"/>
    </reaction>
</comment>
<dbReference type="SMART" id="SM00020">
    <property type="entry name" value="Tryp_SPc"/>
    <property type="match status" value="1"/>
</dbReference>
<dbReference type="PRINTS" id="PR00722">
    <property type="entry name" value="CHYMOTRYPSIN"/>
</dbReference>
<keyword evidence="6" id="KW-0356">Hemostasis</keyword>
<dbReference type="CDD" id="cd00190">
    <property type="entry name" value="Tryp_SPc"/>
    <property type="match status" value="1"/>
</dbReference>
<keyword evidence="13" id="KW-0325">Glycoprotein</keyword>
<evidence type="ECO:0000256" key="7">
    <source>
        <dbReference type="ARBA" id="ARBA00022801"/>
    </source>
</evidence>
<keyword evidence="5" id="KW-0645">Protease</keyword>
<dbReference type="EMBL" id="JAUPFM010000008">
    <property type="protein sequence ID" value="KAK2844745.1"/>
    <property type="molecule type" value="Genomic_DNA"/>
</dbReference>
<dbReference type="SUPFAM" id="SSF50494">
    <property type="entry name" value="Trypsin-like serine proteases"/>
    <property type="match status" value="1"/>
</dbReference>
<dbReference type="GO" id="GO:0007596">
    <property type="term" value="P:blood coagulation"/>
    <property type="evidence" value="ECO:0007669"/>
    <property type="project" value="UniProtKB-KW"/>
</dbReference>
<keyword evidence="8" id="KW-0256">Endoplasmic reticulum</keyword>
<evidence type="ECO:0000256" key="16">
    <source>
        <dbReference type="ARBA" id="ARBA00037553"/>
    </source>
</evidence>
<dbReference type="GO" id="GO:0005615">
    <property type="term" value="C:extracellular space"/>
    <property type="evidence" value="ECO:0007669"/>
    <property type="project" value="TreeGrafter"/>
</dbReference>
<evidence type="ECO:0000256" key="19">
    <source>
        <dbReference type="ARBA" id="ARBA00040219"/>
    </source>
</evidence>
<keyword evidence="9" id="KW-0720">Serine protease</keyword>
<organism evidence="24 25">
    <name type="scientific">Channa striata</name>
    <name type="common">Snakehead murrel</name>
    <name type="synonym">Ophicephalus striatus</name>
    <dbReference type="NCBI Taxonomy" id="64152"/>
    <lineage>
        <taxon>Eukaryota</taxon>
        <taxon>Metazoa</taxon>
        <taxon>Chordata</taxon>
        <taxon>Craniata</taxon>
        <taxon>Vertebrata</taxon>
        <taxon>Euteleostomi</taxon>
        <taxon>Actinopterygii</taxon>
        <taxon>Neopterygii</taxon>
        <taxon>Teleostei</taxon>
        <taxon>Neoteleostei</taxon>
        <taxon>Acanthomorphata</taxon>
        <taxon>Anabantaria</taxon>
        <taxon>Anabantiformes</taxon>
        <taxon>Channoidei</taxon>
        <taxon>Channidae</taxon>
        <taxon>Channa</taxon>
    </lineage>
</organism>
<evidence type="ECO:0000256" key="3">
    <source>
        <dbReference type="ARBA" id="ARBA00004613"/>
    </source>
</evidence>
<keyword evidence="11" id="KW-0094">Blood coagulation</keyword>
<evidence type="ECO:0000256" key="15">
    <source>
        <dbReference type="ARBA" id="ARBA00036320"/>
    </source>
</evidence>
<dbReference type="EC" id="3.4.21.69" evidence="18"/>
<dbReference type="PROSITE" id="PS50240">
    <property type="entry name" value="TRYPSIN_DOM"/>
    <property type="match status" value="1"/>
</dbReference>
<dbReference type="GO" id="GO:0005794">
    <property type="term" value="C:Golgi apparatus"/>
    <property type="evidence" value="ECO:0007669"/>
    <property type="project" value="UniProtKB-SubCell"/>
</dbReference>
<dbReference type="GO" id="GO:0006508">
    <property type="term" value="P:proteolysis"/>
    <property type="evidence" value="ECO:0007669"/>
    <property type="project" value="UniProtKB-KW"/>
</dbReference>
<dbReference type="InterPro" id="IPR043504">
    <property type="entry name" value="Peptidase_S1_PA_chymotrypsin"/>
</dbReference>
<evidence type="ECO:0000256" key="17">
    <source>
        <dbReference type="ARBA" id="ARBA00038868"/>
    </source>
</evidence>
<evidence type="ECO:0000313" key="24">
    <source>
        <dbReference type="EMBL" id="KAK2844745.1"/>
    </source>
</evidence>
<evidence type="ECO:0000256" key="11">
    <source>
        <dbReference type="ARBA" id="ARBA00023084"/>
    </source>
</evidence>
<keyword evidence="7" id="KW-0378">Hydrolase</keyword>
<evidence type="ECO:0000256" key="18">
    <source>
        <dbReference type="ARBA" id="ARBA00038995"/>
    </source>
</evidence>
<dbReference type="Gene3D" id="2.40.10.10">
    <property type="entry name" value="Trypsin-like serine proteases"/>
    <property type="match status" value="1"/>
</dbReference>
<dbReference type="FunFam" id="2.40.10.10:FF:000011">
    <property type="entry name" value="Coagulation factor X"/>
    <property type="match status" value="1"/>
</dbReference>
<keyword evidence="4" id="KW-0964">Secreted</keyword>
<evidence type="ECO:0000256" key="21">
    <source>
        <dbReference type="ARBA" id="ARBA00042403"/>
    </source>
</evidence>
<sequence length="265" mass="28771">MESGNPTTKVMSLRHAYQRIIGGNEAPENTIPWQVLVSIDGARGGGMVIADRWIMTAAHLVLAYGNPVPNDTIRVFMGVTDVNTDLNLGVQAASVYVHPDYNNPNSGDYSNDIALIKLLDPITFNPSIMPICLPAEDATYHTGTMGLVSGFDVKRIDGTRALKNKLQYVQLPVVNQETCSNSIMLMTKRNNLRLTKNMFCAGFPEGGKDSCGGDGGGPFALHDNGQFWAAGIVSWGFDCGKQGAYGVYTKVSNYLSWITKTIQEN</sequence>
<dbReference type="InterPro" id="IPR001254">
    <property type="entry name" value="Trypsin_dom"/>
</dbReference>
<dbReference type="PANTHER" id="PTHR24264:SF65">
    <property type="entry name" value="SRCR DOMAIN-CONTAINING PROTEIN"/>
    <property type="match status" value="1"/>
</dbReference>
<dbReference type="GO" id="GO:0004252">
    <property type="term" value="F:serine-type endopeptidase activity"/>
    <property type="evidence" value="ECO:0007669"/>
    <property type="project" value="UniProtKB-EC"/>
</dbReference>
<evidence type="ECO:0000256" key="4">
    <source>
        <dbReference type="ARBA" id="ARBA00022525"/>
    </source>
</evidence>
<protein>
    <recommendedName>
        <fullName evidence="19">Vitamin K-dependent protein C</fullName>
        <ecNumber evidence="17">3.4.21.4</ecNumber>
        <ecNumber evidence="18">3.4.21.69</ecNumber>
    </recommendedName>
    <alternativeName>
        <fullName evidence="22">Anticoagulant protein C</fullName>
    </alternativeName>
    <alternativeName>
        <fullName evidence="20">Autoprothrombin IIA</fullName>
    </alternativeName>
    <alternativeName>
        <fullName evidence="21">Blood coagulation factor XIV</fullName>
    </alternativeName>
</protein>
<accession>A0AA88MWV0</accession>
<dbReference type="InterPro" id="IPR050127">
    <property type="entry name" value="Serine_Proteases_S1"/>
</dbReference>
<dbReference type="Proteomes" id="UP001187415">
    <property type="component" value="Unassembled WGS sequence"/>
</dbReference>
<dbReference type="EC" id="3.4.21.4" evidence="17"/>
<evidence type="ECO:0000313" key="25">
    <source>
        <dbReference type="Proteomes" id="UP001187415"/>
    </source>
</evidence>
<evidence type="ECO:0000256" key="13">
    <source>
        <dbReference type="ARBA" id="ARBA00023180"/>
    </source>
</evidence>
<evidence type="ECO:0000256" key="5">
    <source>
        <dbReference type="ARBA" id="ARBA00022670"/>
    </source>
</evidence>
<comment type="caution">
    <text evidence="24">The sequence shown here is derived from an EMBL/GenBank/DDBJ whole genome shotgun (WGS) entry which is preliminary data.</text>
</comment>
<name>A0AA88MWV0_CHASR</name>
<reference evidence="24" key="1">
    <citation type="submission" date="2023-07" db="EMBL/GenBank/DDBJ databases">
        <title>Chromosome-level Genome Assembly of Striped Snakehead (Channa striata).</title>
        <authorList>
            <person name="Liu H."/>
        </authorList>
    </citation>
    <scope>NUCLEOTIDE SEQUENCE</scope>
    <source>
        <strain evidence="24">Gz</strain>
        <tissue evidence="24">Muscle</tissue>
    </source>
</reference>